<dbReference type="EMBL" id="CP002059">
    <property type="protein sequence ID" value="ADI64345.1"/>
    <property type="molecule type" value="Genomic_DNA"/>
</dbReference>
<sequence>MMVFGRLMKNKLRIQESGVRIFDKLVNYQIGIFGVSLKKLTANGCSRSVPLGIS</sequence>
<dbReference type="KEGG" id="naz:Aazo_2414"/>
<gene>
    <name evidence="1" type="ordered locus">Aazo_2414</name>
</gene>
<dbReference type="Proteomes" id="UP000001511">
    <property type="component" value="Chromosome"/>
</dbReference>
<organism evidence="1 2">
    <name type="scientific">Nostoc azollae (strain 0708)</name>
    <name type="common">Anabaena azollae (strain 0708)</name>
    <dbReference type="NCBI Taxonomy" id="551115"/>
    <lineage>
        <taxon>Bacteria</taxon>
        <taxon>Bacillati</taxon>
        <taxon>Cyanobacteriota</taxon>
        <taxon>Cyanophyceae</taxon>
        <taxon>Nostocales</taxon>
        <taxon>Nostocaceae</taxon>
        <taxon>Trichormus</taxon>
    </lineage>
</organism>
<name>D7DY17_NOSA0</name>
<evidence type="ECO:0000313" key="1">
    <source>
        <dbReference type="EMBL" id="ADI64345.1"/>
    </source>
</evidence>
<keyword evidence="2" id="KW-1185">Reference proteome</keyword>
<protein>
    <submittedName>
        <fullName evidence="1">Uncharacterized protein</fullName>
    </submittedName>
</protein>
<proteinExistence type="predicted"/>
<accession>D7DY17</accession>
<dbReference type="HOGENOM" id="CLU_213304_0_0_3"/>
<reference evidence="1 2" key="1">
    <citation type="journal article" date="2010" name="PLoS ONE">
        <title>Genome erosion in a nitrogen-fixing vertically transmitted endosymbiotic multicellular cyanobacterium.</title>
        <authorList>
            <person name="Ran L."/>
            <person name="Larsson J."/>
            <person name="Vigil-Stenman T."/>
            <person name="Nylander J.A."/>
            <person name="Ininbergs K."/>
            <person name="Zheng W.W."/>
            <person name="Lapidus A."/>
            <person name="Lowry S."/>
            <person name="Haselkorn R."/>
            <person name="Bergman B."/>
        </authorList>
    </citation>
    <scope>NUCLEOTIDE SEQUENCE [LARGE SCALE GENOMIC DNA]</scope>
    <source>
        <strain evidence="1 2">0708</strain>
    </source>
</reference>
<evidence type="ECO:0000313" key="2">
    <source>
        <dbReference type="Proteomes" id="UP000001511"/>
    </source>
</evidence>
<dbReference type="AlphaFoldDB" id="D7DY17"/>